<dbReference type="InterPro" id="IPR005986">
    <property type="entry name" value="Asp_semialdehyde_DH_beta"/>
</dbReference>
<dbReference type="GO" id="GO:0050661">
    <property type="term" value="F:NADP binding"/>
    <property type="evidence" value="ECO:0007669"/>
    <property type="project" value="InterPro"/>
</dbReference>
<dbReference type="InterPro" id="IPR036291">
    <property type="entry name" value="NAD(P)-bd_dom_sf"/>
</dbReference>
<dbReference type="AlphaFoldDB" id="Q83FL4"/>
<evidence type="ECO:0000256" key="15">
    <source>
        <dbReference type="NCBIfam" id="TIGR01296"/>
    </source>
</evidence>
<dbReference type="Pfam" id="PF02774">
    <property type="entry name" value="Semialdhyde_dhC"/>
    <property type="match status" value="1"/>
</dbReference>
<comment type="similarity">
    <text evidence="4">Belongs to the aspartate-semialdehyde dehydrogenase family.</text>
</comment>
<dbReference type="CDD" id="cd02316">
    <property type="entry name" value="VcASADH2_like_N"/>
    <property type="match status" value="1"/>
</dbReference>
<reference evidence="18 19" key="1">
    <citation type="journal article" date="2003" name="Genome Res.">
        <title>Tropheryma whipplei twist: a human pathogenic Actinobacteria with a reduced genome.</title>
        <authorList>
            <person name="Raoult D."/>
            <person name="Ogata H."/>
            <person name="Audic S."/>
            <person name="Robert C."/>
            <person name="Suhre K."/>
            <person name="Drancourt M."/>
            <person name="Claverie J.-M."/>
        </authorList>
    </citation>
    <scope>NUCLEOTIDE SEQUENCE [LARGE SCALE GENOMIC DNA]</scope>
    <source>
        <strain evidence="18 19">Twist</strain>
    </source>
</reference>
<evidence type="ECO:0000256" key="11">
    <source>
        <dbReference type="ARBA" id="ARBA00023002"/>
    </source>
</evidence>
<dbReference type="eggNOG" id="COG0136">
    <property type="taxonomic scope" value="Bacteria"/>
</dbReference>
<dbReference type="Proteomes" id="UP000002200">
    <property type="component" value="Chromosome"/>
</dbReference>
<evidence type="ECO:0000256" key="4">
    <source>
        <dbReference type="ARBA" id="ARBA00010584"/>
    </source>
</evidence>
<dbReference type="GO" id="GO:0009086">
    <property type="term" value="P:methionine biosynthetic process"/>
    <property type="evidence" value="ECO:0007669"/>
    <property type="project" value="UniProtKB-UniRule"/>
</dbReference>
<dbReference type="GO" id="GO:0009097">
    <property type="term" value="P:isoleucine biosynthetic process"/>
    <property type="evidence" value="ECO:0007669"/>
    <property type="project" value="UniProtKB-UniRule"/>
</dbReference>
<evidence type="ECO:0000256" key="3">
    <source>
        <dbReference type="ARBA" id="ARBA00005097"/>
    </source>
</evidence>
<protein>
    <recommendedName>
        <fullName evidence="6 15">Aspartate-semialdehyde dehydrogenase</fullName>
        <ecNumber evidence="6 15">1.2.1.11</ecNumber>
    </recommendedName>
</protein>
<proteinExistence type="inferred from homology"/>
<evidence type="ECO:0000256" key="2">
    <source>
        <dbReference type="ARBA" id="ARBA00005076"/>
    </source>
</evidence>
<comment type="catalytic activity">
    <reaction evidence="14">
        <text>L-aspartate 4-semialdehyde + phosphate + NADP(+) = 4-phospho-L-aspartate + NADPH + H(+)</text>
        <dbReference type="Rhea" id="RHEA:24284"/>
        <dbReference type="ChEBI" id="CHEBI:15378"/>
        <dbReference type="ChEBI" id="CHEBI:43474"/>
        <dbReference type="ChEBI" id="CHEBI:57535"/>
        <dbReference type="ChEBI" id="CHEBI:57783"/>
        <dbReference type="ChEBI" id="CHEBI:58349"/>
        <dbReference type="ChEBI" id="CHEBI:537519"/>
        <dbReference type="EC" id="1.2.1.11"/>
    </reaction>
</comment>
<accession>Q83FL4</accession>
<evidence type="ECO:0000313" key="18">
    <source>
        <dbReference type="EMBL" id="AAO44804.1"/>
    </source>
</evidence>
<comment type="pathway">
    <text evidence="1">Amino-acid biosynthesis; L-methionine biosynthesis via de novo pathway; L-homoserine from L-aspartate: step 2/3.</text>
</comment>
<evidence type="ECO:0000256" key="5">
    <source>
        <dbReference type="ARBA" id="ARBA00011738"/>
    </source>
</evidence>
<dbReference type="UniPathway" id="UPA00050">
    <property type="reaction ID" value="UER00463"/>
</dbReference>
<evidence type="ECO:0000256" key="1">
    <source>
        <dbReference type="ARBA" id="ARBA00005021"/>
    </source>
</evidence>
<evidence type="ECO:0000256" key="8">
    <source>
        <dbReference type="ARBA" id="ARBA00022697"/>
    </source>
</evidence>
<dbReference type="EMBL" id="AE014184">
    <property type="protein sequence ID" value="AAO44804.1"/>
    <property type="molecule type" value="Genomic_DNA"/>
</dbReference>
<dbReference type="PROSITE" id="PS01103">
    <property type="entry name" value="ASD"/>
    <property type="match status" value="1"/>
</dbReference>
<keyword evidence="19" id="KW-1185">Reference proteome</keyword>
<dbReference type="GO" id="GO:0051287">
    <property type="term" value="F:NAD binding"/>
    <property type="evidence" value="ECO:0007669"/>
    <property type="project" value="InterPro"/>
</dbReference>
<dbReference type="GO" id="GO:0046983">
    <property type="term" value="F:protein dimerization activity"/>
    <property type="evidence" value="ECO:0007669"/>
    <property type="project" value="InterPro"/>
</dbReference>
<feature type="active site" description="Proton acceptor" evidence="16">
    <location>
        <position position="248"/>
    </location>
</feature>
<sequence>MTSLAIIGATGQVGIILRSLIVERHFPVDSIRFFASYEGRTLDFYGKKVPVETLIDKDFSGIDIAIFSAGANVSRNFAPQFAKAGALVVDNSSAFRMDPGTPLVVSQVNPDQILQTKTGIVANPNCTTMISMPVLKPLHDVFSLKRVVFSTYQAVSGSGFAGINELITQTLHVAPKMSDLLYGGCDFPASKVYPNPIAFNAIPVAGSIAGDFETEEEKKLRDESRKILNIPDLLVSATCVRIPVFTGHSLAIHAEFENPISPGQAGQILSKADGVELCDVPNPISATGKNVTLVGRLRTDQSVPHNMGLVMFISGDNLRKGAALNALEIAEFALKSQ</sequence>
<dbReference type="GO" id="GO:0019877">
    <property type="term" value="P:diaminopimelate biosynthetic process"/>
    <property type="evidence" value="ECO:0007669"/>
    <property type="project" value="UniProtKB-KW"/>
</dbReference>
<dbReference type="Gene3D" id="3.40.50.720">
    <property type="entry name" value="NAD(P)-binding Rossmann-like Domain"/>
    <property type="match status" value="1"/>
</dbReference>
<dbReference type="PANTHER" id="PTHR46278:SF2">
    <property type="entry name" value="ASPARTATE-SEMIALDEHYDE DEHYDROGENASE"/>
    <property type="match status" value="1"/>
</dbReference>
<evidence type="ECO:0000256" key="9">
    <source>
        <dbReference type="ARBA" id="ARBA00022857"/>
    </source>
</evidence>
<evidence type="ECO:0000256" key="14">
    <source>
        <dbReference type="ARBA" id="ARBA00047891"/>
    </source>
</evidence>
<dbReference type="UniPathway" id="UPA00034">
    <property type="reaction ID" value="UER00016"/>
</dbReference>
<organism evidence="18 19">
    <name type="scientific">Tropheryma whipplei (strain Twist)</name>
    <name type="common">Whipple's bacillus</name>
    <dbReference type="NCBI Taxonomy" id="203267"/>
    <lineage>
        <taxon>Bacteria</taxon>
        <taxon>Bacillati</taxon>
        <taxon>Actinomycetota</taxon>
        <taxon>Actinomycetes</taxon>
        <taxon>Micrococcales</taxon>
        <taxon>Tropherymataceae</taxon>
        <taxon>Tropheryma</taxon>
    </lineage>
</organism>
<dbReference type="GO" id="GO:0004073">
    <property type="term" value="F:aspartate-semialdehyde dehydrogenase activity"/>
    <property type="evidence" value="ECO:0007669"/>
    <property type="project" value="UniProtKB-UniRule"/>
</dbReference>
<dbReference type="CDD" id="cd18131">
    <property type="entry name" value="ASADH_C_bac_euk_like"/>
    <property type="match status" value="1"/>
</dbReference>
<dbReference type="InterPro" id="IPR000534">
    <property type="entry name" value="Semialdehyde_DH_NAD-bd"/>
</dbReference>
<dbReference type="SMART" id="SM00859">
    <property type="entry name" value="Semialdhyde_dh"/>
    <property type="match status" value="1"/>
</dbReference>
<dbReference type="PANTHER" id="PTHR46278">
    <property type="entry name" value="DEHYDROGENASE, PUTATIVE-RELATED"/>
    <property type="match status" value="1"/>
</dbReference>
<comment type="pathway">
    <text evidence="2">Amino-acid biosynthesis; L-lysine biosynthesis via DAP pathway; (S)-tetrahydrodipicolinate from L-aspartate: step 2/4.</text>
</comment>
<dbReference type="InterPro" id="IPR012280">
    <property type="entry name" value="Semialdhyde_DH_dimer_dom"/>
</dbReference>
<dbReference type="HOGENOM" id="CLU_049966_0_0_11"/>
<dbReference type="SUPFAM" id="SSF51735">
    <property type="entry name" value="NAD(P)-binding Rossmann-fold domains"/>
    <property type="match status" value="1"/>
</dbReference>
<dbReference type="NCBIfam" id="TIGR01296">
    <property type="entry name" value="asd_B"/>
    <property type="match status" value="1"/>
</dbReference>
<keyword evidence="11 18" id="KW-0560">Oxidoreductase</keyword>
<comment type="subunit">
    <text evidence="5">Homodimer.</text>
</comment>
<dbReference type="InterPro" id="IPR000319">
    <property type="entry name" value="Asp-semialdehyde_DH_CS"/>
</dbReference>
<evidence type="ECO:0000259" key="17">
    <source>
        <dbReference type="SMART" id="SM00859"/>
    </source>
</evidence>
<dbReference type="EC" id="1.2.1.11" evidence="6 15"/>
<keyword evidence="12" id="KW-0457">Lysine biosynthesis</keyword>
<evidence type="ECO:0000256" key="6">
    <source>
        <dbReference type="ARBA" id="ARBA00013120"/>
    </source>
</evidence>
<keyword evidence="8" id="KW-0791">Threonine biosynthesis</keyword>
<dbReference type="UniPathway" id="UPA00051">
    <property type="reaction ID" value="UER00464"/>
</dbReference>
<keyword evidence="7" id="KW-0028">Amino-acid biosynthesis</keyword>
<feature type="domain" description="Semialdehyde dehydrogenase NAD-binding" evidence="17">
    <location>
        <begin position="3"/>
        <end position="116"/>
    </location>
</feature>
<dbReference type="OrthoDB" id="9805684at2"/>
<dbReference type="GO" id="GO:0009089">
    <property type="term" value="P:lysine biosynthetic process via diaminopimelate"/>
    <property type="evidence" value="ECO:0007669"/>
    <property type="project" value="UniProtKB-UniRule"/>
</dbReference>
<dbReference type="SUPFAM" id="SSF55347">
    <property type="entry name" value="Glyceraldehyde-3-phosphate dehydrogenase-like, C-terminal domain"/>
    <property type="match status" value="1"/>
</dbReference>
<keyword evidence="13" id="KW-0486">Methionine biosynthesis</keyword>
<dbReference type="RefSeq" id="WP_011102740.1">
    <property type="nucleotide sequence ID" value="NC_004572.3"/>
</dbReference>
<dbReference type="Pfam" id="PF01118">
    <property type="entry name" value="Semialdhyde_dh"/>
    <property type="match status" value="1"/>
</dbReference>
<evidence type="ECO:0000313" key="19">
    <source>
        <dbReference type="Proteomes" id="UP000002200"/>
    </source>
</evidence>
<gene>
    <name evidence="18" type="primary">asd</name>
    <name evidence="18" type="ordered locus">TWT_707</name>
</gene>
<dbReference type="STRING" id="203267.TWT_707"/>
<keyword evidence="9" id="KW-0521">NADP</keyword>
<dbReference type="GO" id="GO:0009088">
    <property type="term" value="P:threonine biosynthetic process"/>
    <property type="evidence" value="ECO:0007669"/>
    <property type="project" value="UniProtKB-UniRule"/>
</dbReference>
<dbReference type="Gene3D" id="3.30.360.10">
    <property type="entry name" value="Dihydrodipicolinate Reductase, domain 2"/>
    <property type="match status" value="1"/>
</dbReference>
<evidence type="ECO:0000256" key="12">
    <source>
        <dbReference type="ARBA" id="ARBA00023154"/>
    </source>
</evidence>
<comment type="pathway">
    <text evidence="3">Amino-acid biosynthesis; L-threonine biosynthesis; L-threonine from L-aspartate: step 2/5.</text>
</comment>
<evidence type="ECO:0000256" key="10">
    <source>
        <dbReference type="ARBA" id="ARBA00022915"/>
    </source>
</evidence>
<evidence type="ECO:0000256" key="7">
    <source>
        <dbReference type="ARBA" id="ARBA00022605"/>
    </source>
</evidence>
<evidence type="ECO:0000256" key="16">
    <source>
        <dbReference type="PIRSR" id="PIRSR000148-1"/>
    </source>
</evidence>
<keyword evidence="10" id="KW-0220">Diaminopimelate biosynthesis</keyword>
<dbReference type="KEGG" id="twh:TWT_707"/>
<evidence type="ECO:0000256" key="13">
    <source>
        <dbReference type="ARBA" id="ARBA00023167"/>
    </source>
</evidence>
<name>Q83FL4_TROWT</name>
<feature type="active site" description="Acyl-thioester intermediate" evidence="16">
    <location>
        <position position="126"/>
    </location>
</feature>
<dbReference type="PIRSF" id="PIRSF000148">
    <property type="entry name" value="ASA_dh"/>
    <property type="match status" value="1"/>
</dbReference>
<dbReference type="NCBIfam" id="NF011456">
    <property type="entry name" value="PRK14874.1"/>
    <property type="match status" value="1"/>
</dbReference>